<dbReference type="OrthoDB" id="9806653at2"/>
<dbReference type="STRING" id="1851148.SMSP2_02670"/>
<dbReference type="EMBL" id="CP019646">
    <property type="protein sequence ID" value="AQQ72287.1"/>
    <property type="molecule type" value="Genomic_DNA"/>
</dbReference>
<dbReference type="CDD" id="cd03808">
    <property type="entry name" value="GT4_CapM-like"/>
    <property type="match status" value="1"/>
</dbReference>
<evidence type="ECO:0000313" key="4">
    <source>
        <dbReference type="Proteomes" id="UP000188181"/>
    </source>
</evidence>
<dbReference type="SUPFAM" id="SSF53756">
    <property type="entry name" value="UDP-Glycosyltransferase/glycogen phosphorylase"/>
    <property type="match status" value="1"/>
</dbReference>
<evidence type="ECO:0000259" key="1">
    <source>
        <dbReference type="Pfam" id="PF00534"/>
    </source>
</evidence>
<protein>
    <submittedName>
        <fullName evidence="3">Glycosyltransferase KanE</fullName>
        <ecNumber evidence="3">2.4.1.-</ecNumber>
    </submittedName>
</protein>
<dbReference type="KEGG" id="pbas:SMSP2_02670"/>
<dbReference type="PANTHER" id="PTHR12526">
    <property type="entry name" value="GLYCOSYLTRANSFERASE"/>
    <property type="match status" value="1"/>
</dbReference>
<proteinExistence type="predicted"/>
<keyword evidence="3" id="KW-0808">Transferase</keyword>
<evidence type="ECO:0000259" key="2">
    <source>
        <dbReference type="Pfam" id="PF13439"/>
    </source>
</evidence>
<sequence length="391" mass="43761">MKIVHIITRLVIGGAQENTLITCREQKKDGHEVTLITGDDRRGEGTLIETAKAWGIEVINVPQLVRQIRPCKELKGFFALKSVLRDLDPDIIHTHSAKAGILGRAAGAAIRRKTDNGRHRPLIVHGVHGLPFHEYQPAIINWIYILLERHYAKKTDAYVCVADTMAEKSLARGIGSKDMYTTAYSAMEVEEFLQPPQPETIAQFREKYNIPQDAKVIVKIARLADLKGHEYVIQSARELAEKHPDCIWLFVGSGLLEAKLRDMIDAANLTDRFRFTGLLEPSMIPLVIHSSDILVHCSLREGLARVLPQSLLCATPAVSFDIDGAKEVINENTGFLLPPRDIPALVDACDKLLSDEDLRKQLGKNGQDLVREMFTPRRMAQTVEAVYRSII</sequence>
<evidence type="ECO:0000313" key="3">
    <source>
        <dbReference type="EMBL" id="AQQ72287.1"/>
    </source>
</evidence>
<dbReference type="PANTHER" id="PTHR12526:SF630">
    <property type="entry name" value="GLYCOSYLTRANSFERASE"/>
    <property type="match status" value="1"/>
</dbReference>
<keyword evidence="4" id="KW-1185">Reference proteome</keyword>
<keyword evidence="3" id="KW-0328">Glycosyltransferase</keyword>
<dbReference type="EC" id="2.4.1.-" evidence="3"/>
<dbReference type="GO" id="GO:0016757">
    <property type="term" value="F:glycosyltransferase activity"/>
    <property type="evidence" value="ECO:0007669"/>
    <property type="project" value="UniProtKB-KW"/>
</dbReference>
<accession>A0A1Q2MIW5</accession>
<feature type="domain" description="Glycosyl transferase family 1" evidence="1">
    <location>
        <begin position="203"/>
        <end position="367"/>
    </location>
</feature>
<organism evidence="3 4">
    <name type="scientific">Limihaloglobus sulfuriphilus</name>
    <dbReference type="NCBI Taxonomy" id="1851148"/>
    <lineage>
        <taxon>Bacteria</taxon>
        <taxon>Pseudomonadati</taxon>
        <taxon>Planctomycetota</taxon>
        <taxon>Phycisphaerae</taxon>
        <taxon>Sedimentisphaerales</taxon>
        <taxon>Sedimentisphaeraceae</taxon>
        <taxon>Limihaloglobus</taxon>
    </lineage>
</organism>
<dbReference type="InterPro" id="IPR028098">
    <property type="entry name" value="Glyco_trans_4-like_N"/>
</dbReference>
<dbReference type="AlphaFoldDB" id="A0A1Q2MIW5"/>
<dbReference type="RefSeq" id="WP_146684495.1">
    <property type="nucleotide sequence ID" value="NZ_CP019646.1"/>
</dbReference>
<name>A0A1Q2MIW5_9BACT</name>
<dbReference type="Pfam" id="PF13439">
    <property type="entry name" value="Glyco_transf_4"/>
    <property type="match status" value="1"/>
</dbReference>
<dbReference type="InterPro" id="IPR001296">
    <property type="entry name" value="Glyco_trans_1"/>
</dbReference>
<gene>
    <name evidence="3" type="primary">kanE</name>
    <name evidence="3" type="ORF">SMSP2_02670</name>
</gene>
<dbReference type="Proteomes" id="UP000188181">
    <property type="component" value="Chromosome"/>
</dbReference>
<dbReference type="Pfam" id="PF00534">
    <property type="entry name" value="Glycos_transf_1"/>
    <property type="match status" value="1"/>
</dbReference>
<feature type="domain" description="Glycosyltransferase subfamily 4-like N-terminal" evidence="2">
    <location>
        <begin position="12"/>
        <end position="175"/>
    </location>
</feature>
<reference evidence="4" key="1">
    <citation type="submission" date="2017-02" db="EMBL/GenBank/DDBJ databases">
        <title>Comparative genomics and description of representatives of a novel lineage of planctomycetes thriving in anoxic sediments.</title>
        <authorList>
            <person name="Spring S."/>
            <person name="Bunk B."/>
            <person name="Sproer C."/>
        </authorList>
    </citation>
    <scope>NUCLEOTIDE SEQUENCE [LARGE SCALE GENOMIC DNA]</scope>
    <source>
        <strain evidence="4">SM-Chi-D1</strain>
    </source>
</reference>
<dbReference type="Gene3D" id="3.40.50.2000">
    <property type="entry name" value="Glycogen Phosphorylase B"/>
    <property type="match status" value="2"/>
</dbReference>